<dbReference type="InterPro" id="IPR036881">
    <property type="entry name" value="Glyco_hydro_3_C_sf"/>
</dbReference>
<evidence type="ECO:0000256" key="8">
    <source>
        <dbReference type="ARBA" id="ARBA00023295"/>
    </source>
</evidence>
<comment type="similarity">
    <text evidence="3">Belongs to the glycosyl hydrolase 3 family.</text>
</comment>
<dbReference type="GO" id="GO:0000272">
    <property type="term" value="P:polysaccharide catabolic process"/>
    <property type="evidence" value="ECO:0007669"/>
    <property type="project" value="UniProtKB-KW"/>
</dbReference>
<dbReference type="SUPFAM" id="SSF52279">
    <property type="entry name" value="Beta-D-glucan exohydrolase, C-terminal domain"/>
    <property type="match status" value="1"/>
</dbReference>
<dbReference type="Proteomes" id="UP000838763">
    <property type="component" value="Unassembled WGS sequence"/>
</dbReference>
<dbReference type="InterPro" id="IPR001764">
    <property type="entry name" value="Glyco_hydro_3_N"/>
</dbReference>
<dbReference type="Gene3D" id="3.20.20.300">
    <property type="entry name" value="Glycoside hydrolase, family 3, N-terminal domain"/>
    <property type="match status" value="2"/>
</dbReference>
<evidence type="ECO:0000313" key="12">
    <source>
        <dbReference type="Proteomes" id="UP000838763"/>
    </source>
</evidence>
<dbReference type="AlphaFoldDB" id="A0A9P1H872"/>
<accession>A0A9P1H872</accession>
<dbReference type="PANTHER" id="PTHR42715:SF10">
    <property type="entry name" value="BETA-GLUCOSIDASE"/>
    <property type="match status" value="1"/>
</dbReference>
<dbReference type="Pfam" id="PF14310">
    <property type="entry name" value="Fn3-like"/>
    <property type="match status" value="1"/>
</dbReference>
<keyword evidence="5" id="KW-0378">Hydrolase</keyword>
<evidence type="ECO:0000256" key="3">
    <source>
        <dbReference type="ARBA" id="ARBA00005336"/>
    </source>
</evidence>
<comment type="catalytic activity">
    <reaction evidence="1">
        <text>Hydrolysis of terminal, non-reducing beta-D-glucosyl residues with release of beta-D-glucose.</text>
        <dbReference type="EC" id="3.2.1.21"/>
    </reaction>
</comment>
<dbReference type="InterPro" id="IPR013783">
    <property type="entry name" value="Ig-like_fold"/>
</dbReference>
<evidence type="ECO:0000256" key="1">
    <source>
        <dbReference type="ARBA" id="ARBA00000448"/>
    </source>
</evidence>
<dbReference type="Pfam" id="PF00933">
    <property type="entry name" value="Glyco_hydro_3"/>
    <property type="match status" value="1"/>
</dbReference>
<comment type="caution">
    <text evidence="11">The sequence shown here is derived from an EMBL/GenBank/DDBJ whole genome shotgun (WGS) entry which is preliminary data.</text>
</comment>
<keyword evidence="6" id="KW-0325">Glycoprotein</keyword>
<comment type="pathway">
    <text evidence="2">Glycan metabolism; cellulose degradation.</text>
</comment>
<keyword evidence="7" id="KW-0119">Carbohydrate metabolism</keyword>
<dbReference type="Gene3D" id="2.60.40.10">
    <property type="entry name" value="Immunoglobulins"/>
    <property type="match status" value="1"/>
</dbReference>
<dbReference type="EC" id="3.2.1.21" evidence="4"/>
<evidence type="ECO:0000259" key="10">
    <source>
        <dbReference type="SMART" id="SM01217"/>
    </source>
</evidence>
<evidence type="ECO:0000256" key="5">
    <source>
        <dbReference type="ARBA" id="ARBA00022801"/>
    </source>
</evidence>
<dbReference type="InterPro" id="IPR050288">
    <property type="entry name" value="Cellulose_deg_GH3"/>
</dbReference>
<evidence type="ECO:0000256" key="4">
    <source>
        <dbReference type="ARBA" id="ARBA00012744"/>
    </source>
</evidence>
<dbReference type="InterPro" id="IPR002772">
    <property type="entry name" value="Glyco_hydro_3_C"/>
</dbReference>
<dbReference type="SMART" id="SM01217">
    <property type="entry name" value="Fn3_like"/>
    <property type="match status" value="1"/>
</dbReference>
<dbReference type="EMBL" id="CALLCH030000017">
    <property type="protein sequence ID" value="CAI4217755.1"/>
    <property type="molecule type" value="Genomic_DNA"/>
</dbReference>
<dbReference type="Pfam" id="PF01915">
    <property type="entry name" value="Glyco_hydro_3_C"/>
    <property type="match status" value="1"/>
</dbReference>
<dbReference type="InterPro" id="IPR036962">
    <property type="entry name" value="Glyco_hydro_3_N_sf"/>
</dbReference>
<dbReference type="InterPro" id="IPR017853">
    <property type="entry name" value="GH"/>
</dbReference>
<keyword evidence="8" id="KW-0326">Glycosidase</keyword>
<proteinExistence type="inferred from homology"/>
<keyword evidence="12" id="KW-1185">Reference proteome</keyword>
<keyword evidence="9" id="KW-0624">Polysaccharide degradation</keyword>
<protein>
    <recommendedName>
        <fullName evidence="4">beta-glucosidase</fullName>
        <ecNumber evidence="4">3.2.1.21</ecNumber>
    </recommendedName>
</protein>
<gene>
    <name evidence="11" type="ORF">PPNO1_LOCUS7358</name>
</gene>
<evidence type="ECO:0000256" key="6">
    <source>
        <dbReference type="ARBA" id="ARBA00023180"/>
    </source>
</evidence>
<dbReference type="OrthoDB" id="10036721at2759"/>
<dbReference type="PANTHER" id="PTHR42715">
    <property type="entry name" value="BETA-GLUCOSIDASE"/>
    <property type="match status" value="1"/>
</dbReference>
<dbReference type="GO" id="GO:0008422">
    <property type="term" value="F:beta-glucosidase activity"/>
    <property type="evidence" value="ECO:0007669"/>
    <property type="project" value="UniProtKB-EC"/>
</dbReference>
<evidence type="ECO:0000256" key="9">
    <source>
        <dbReference type="ARBA" id="ARBA00023326"/>
    </source>
</evidence>
<sequence length="668" mass="72313">MLRMSLKLEILIHSCGPEVYSAFGDTIFKDGLLPSTSCFGATWNPDLMQQLGEALGSQARAKDVATIMGPGRQGIGACAKHFVGNDAEDYRRLYNVVDPTRGKALRELYLAAFQEVLAHSNPVAIMTSYNQVEGYYTSETPMIADIIRGEWKYDGAVQSDWFGTVSTVPSILAGQDLEMPGPSIFRGTHLLTAVEKGLVPQEEIDKRATKMLEWINKVTSPSLHAPLQDEASVAIARQAAVEGIVLLKNEKNTLPLSPTRTPKLAVIGLPAVDPPVGGGGSSLAPPQYVRNALDAIRVLHGDVALVQYAPGVRCTKLMPLMESELISIQGRLKPGLDEIGGFRYEISTTLIPQSSGEHNEPSPHFTDLCFAYEDTDEESIVAAASVARECDVTIVFAGRGPEHEGEGSDMEDINLPGRQTELIKAVSAESKKTILVLHSGGPLDISPFVDSVDSIIHAHYLGQEGGLALADIIYGQVSPSGKLSTTWPISLDEVNTTDNFPASIDRDGKATIILEEGIEVGYRRKTDGVRPRYTFGFGLSYTQFGYSDVTIEPQQLNDVNENTEITVTVKVTNLGLTAGADVVQVYIQPDNSGIGESKVLRGFSKVFLQPTASSTQTIKMNARRALSRWDPSSETWRLRKGLHTVTIGLAGVLEGSITTESEVEWLGL</sequence>
<evidence type="ECO:0000256" key="7">
    <source>
        <dbReference type="ARBA" id="ARBA00023277"/>
    </source>
</evidence>
<dbReference type="Gene3D" id="3.40.50.1700">
    <property type="entry name" value="Glycoside hydrolase family 3 C-terminal domain"/>
    <property type="match status" value="1"/>
</dbReference>
<evidence type="ECO:0000256" key="2">
    <source>
        <dbReference type="ARBA" id="ARBA00004987"/>
    </source>
</evidence>
<evidence type="ECO:0000313" key="11">
    <source>
        <dbReference type="EMBL" id="CAI4217755.1"/>
    </source>
</evidence>
<name>A0A9P1H872_9PEZI</name>
<organism evidence="11 12">
    <name type="scientific">Parascedosporium putredinis</name>
    <dbReference type="NCBI Taxonomy" id="1442378"/>
    <lineage>
        <taxon>Eukaryota</taxon>
        <taxon>Fungi</taxon>
        <taxon>Dikarya</taxon>
        <taxon>Ascomycota</taxon>
        <taxon>Pezizomycotina</taxon>
        <taxon>Sordariomycetes</taxon>
        <taxon>Hypocreomycetidae</taxon>
        <taxon>Microascales</taxon>
        <taxon>Microascaceae</taxon>
        <taxon>Parascedosporium</taxon>
    </lineage>
</organism>
<reference evidence="11" key="1">
    <citation type="submission" date="2022-11" db="EMBL/GenBank/DDBJ databases">
        <authorList>
            <person name="Scott C."/>
            <person name="Bruce N."/>
        </authorList>
    </citation>
    <scope>NUCLEOTIDE SEQUENCE</scope>
</reference>
<feature type="domain" description="Fibronectin type III-like" evidence="10">
    <location>
        <begin position="581"/>
        <end position="651"/>
    </location>
</feature>
<dbReference type="InterPro" id="IPR026891">
    <property type="entry name" value="Fn3-like"/>
</dbReference>
<dbReference type="SUPFAM" id="SSF51445">
    <property type="entry name" value="(Trans)glycosidases"/>
    <property type="match status" value="1"/>
</dbReference>